<protein>
    <recommendedName>
        <fullName evidence="3">beta-N-acetylhexosaminidase</fullName>
        <ecNumber evidence="3">3.2.1.52</ecNumber>
    </recommendedName>
</protein>
<keyword evidence="4 9" id="KW-0378">Hydrolase</keyword>
<accession>A0ABW5WGX7</accession>
<dbReference type="Proteomes" id="UP001597478">
    <property type="component" value="Unassembled WGS sequence"/>
</dbReference>
<evidence type="ECO:0000256" key="1">
    <source>
        <dbReference type="ARBA" id="ARBA00001231"/>
    </source>
</evidence>
<proteinExistence type="inferred from homology"/>
<evidence type="ECO:0000256" key="6">
    <source>
        <dbReference type="SAM" id="MobiDB-lite"/>
    </source>
</evidence>
<feature type="compositionally biased region" description="Low complexity" evidence="6">
    <location>
        <begin position="31"/>
        <end position="61"/>
    </location>
</feature>
<evidence type="ECO:0000313" key="10">
    <source>
        <dbReference type="Proteomes" id="UP001597478"/>
    </source>
</evidence>
<dbReference type="GO" id="GO:0016787">
    <property type="term" value="F:hydrolase activity"/>
    <property type="evidence" value="ECO:0007669"/>
    <property type="project" value="UniProtKB-KW"/>
</dbReference>
<feature type="signal peptide" evidence="7">
    <location>
        <begin position="1"/>
        <end position="17"/>
    </location>
</feature>
<feature type="chain" id="PRO_5046048008" description="beta-N-acetylhexosaminidase" evidence="7">
    <location>
        <begin position="18"/>
        <end position="391"/>
    </location>
</feature>
<comment type="similarity">
    <text evidence="2">Belongs to the glycosyl hydrolase 3 family.</text>
</comment>
<evidence type="ECO:0000259" key="8">
    <source>
        <dbReference type="Pfam" id="PF00933"/>
    </source>
</evidence>
<dbReference type="EC" id="3.2.1.52" evidence="3"/>
<dbReference type="PROSITE" id="PS51257">
    <property type="entry name" value="PROKAR_LIPOPROTEIN"/>
    <property type="match status" value="1"/>
</dbReference>
<reference evidence="10" key="1">
    <citation type="journal article" date="2019" name="Int. J. Syst. Evol. Microbiol.">
        <title>The Global Catalogue of Microorganisms (GCM) 10K type strain sequencing project: providing services to taxonomists for standard genome sequencing and annotation.</title>
        <authorList>
            <consortium name="The Broad Institute Genomics Platform"/>
            <consortium name="The Broad Institute Genome Sequencing Center for Infectious Disease"/>
            <person name="Wu L."/>
            <person name="Ma J."/>
        </authorList>
    </citation>
    <scope>NUCLEOTIDE SEQUENCE [LARGE SCALE GENOMIC DNA]</scope>
    <source>
        <strain evidence="10">IBRC-M 10906</strain>
    </source>
</reference>
<organism evidence="9 10">
    <name type="scientific">Prauserella oleivorans</name>
    <dbReference type="NCBI Taxonomy" id="1478153"/>
    <lineage>
        <taxon>Bacteria</taxon>
        <taxon>Bacillati</taxon>
        <taxon>Actinomycetota</taxon>
        <taxon>Actinomycetes</taxon>
        <taxon>Pseudonocardiales</taxon>
        <taxon>Pseudonocardiaceae</taxon>
        <taxon>Prauserella</taxon>
    </lineage>
</organism>
<keyword evidence="10" id="KW-1185">Reference proteome</keyword>
<dbReference type="InterPro" id="IPR036962">
    <property type="entry name" value="Glyco_hydro_3_N_sf"/>
</dbReference>
<dbReference type="InterPro" id="IPR017853">
    <property type="entry name" value="GH"/>
</dbReference>
<dbReference type="Pfam" id="PF00933">
    <property type="entry name" value="Glyco_hydro_3"/>
    <property type="match status" value="1"/>
</dbReference>
<evidence type="ECO:0000256" key="7">
    <source>
        <dbReference type="SAM" id="SignalP"/>
    </source>
</evidence>
<sequence length="391" mass="40887">MKRLLMATLFGSLLVGCGTSGTETQNPPSPGSAASKPPPTSASAPSSESAAPSRPQAAPGPDCGPVVADMSARERVAQLVVVGVEPSDPAAATELVRTEQVGGIFIGGNETDLFTGNALDRVHDAANVPVSVAIDDEGGRVQRLDQLEGDIPSAREMAQTMSPQEVRALAEERGRAMRELGVTVDYAPSVDLTDEPADEAIGDRSFSTDPAVAREYAKAFADGLTAAGIQPVVKHFPGHGNASGDSHEGLVRTPPLAELREHDLKPYERIDEYGPTTGVMVGHLNVPGLTEGQPASLSPAAYELLRTDYAFDGPVVTDDLGAMRAISDRYPLPEAVLRALQAGADQALWSSGGTVGPVLDRLERAVQSGELPEQRVTESLERVLRSKGACG</sequence>
<dbReference type="SUPFAM" id="SSF51445">
    <property type="entry name" value="(Trans)glycosidases"/>
    <property type="match status" value="1"/>
</dbReference>
<evidence type="ECO:0000256" key="2">
    <source>
        <dbReference type="ARBA" id="ARBA00005336"/>
    </source>
</evidence>
<evidence type="ECO:0000256" key="5">
    <source>
        <dbReference type="ARBA" id="ARBA00023295"/>
    </source>
</evidence>
<dbReference type="Gene3D" id="3.20.20.300">
    <property type="entry name" value="Glycoside hydrolase, family 3, N-terminal domain"/>
    <property type="match status" value="1"/>
</dbReference>
<dbReference type="InterPro" id="IPR001764">
    <property type="entry name" value="Glyco_hydro_3_N"/>
</dbReference>
<evidence type="ECO:0000256" key="3">
    <source>
        <dbReference type="ARBA" id="ARBA00012663"/>
    </source>
</evidence>
<dbReference type="RefSeq" id="WP_377394844.1">
    <property type="nucleotide sequence ID" value="NZ_JBHSAN010000054.1"/>
</dbReference>
<feature type="region of interest" description="Disordered" evidence="6">
    <location>
        <begin position="19"/>
        <end position="67"/>
    </location>
</feature>
<dbReference type="EMBL" id="JBHUOF010000049">
    <property type="protein sequence ID" value="MFD2803157.1"/>
    <property type="molecule type" value="Genomic_DNA"/>
</dbReference>
<feature type="domain" description="Glycoside hydrolase family 3 N-terminal" evidence="8">
    <location>
        <begin position="73"/>
        <end position="385"/>
    </location>
</feature>
<evidence type="ECO:0000313" key="9">
    <source>
        <dbReference type="EMBL" id="MFD2803157.1"/>
    </source>
</evidence>
<keyword evidence="5" id="KW-0326">Glycosidase</keyword>
<dbReference type="PANTHER" id="PTHR30480:SF13">
    <property type="entry name" value="BETA-HEXOSAMINIDASE"/>
    <property type="match status" value="1"/>
</dbReference>
<dbReference type="PANTHER" id="PTHR30480">
    <property type="entry name" value="BETA-HEXOSAMINIDASE-RELATED"/>
    <property type="match status" value="1"/>
</dbReference>
<evidence type="ECO:0000256" key="4">
    <source>
        <dbReference type="ARBA" id="ARBA00022801"/>
    </source>
</evidence>
<dbReference type="InterPro" id="IPR050226">
    <property type="entry name" value="NagZ_Beta-hexosaminidase"/>
</dbReference>
<gene>
    <name evidence="9" type="ORF">ACFS2C_27570</name>
</gene>
<name>A0ABW5WGX7_9PSEU</name>
<comment type="caution">
    <text evidence="9">The sequence shown here is derived from an EMBL/GenBank/DDBJ whole genome shotgun (WGS) entry which is preliminary data.</text>
</comment>
<comment type="catalytic activity">
    <reaction evidence="1">
        <text>Hydrolysis of terminal non-reducing N-acetyl-D-hexosamine residues in N-acetyl-beta-D-hexosaminides.</text>
        <dbReference type="EC" id="3.2.1.52"/>
    </reaction>
</comment>
<keyword evidence="7" id="KW-0732">Signal</keyword>